<dbReference type="Gene3D" id="2.30.34.10">
    <property type="entry name" value="Leishmanolysin domain 4"/>
    <property type="match status" value="1"/>
</dbReference>
<keyword evidence="14" id="KW-0865">Zymogen</keyword>
<keyword evidence="7 18" id="KW-0479">Metal-binding</keyword>
<evidence type="ECO:0000256" key="5">
    <source>
        <dbReference type="ARBA" id="ARBA00012397"/>
    </source>
</evidence>
<accession>A0A3P3YZL9</accession>
<dbReference type="Pfam" id="PF01457">
    <property type="entry name" value="Peptidase_M8"/>
    <property type="match status" value="1"/>
</dbReference>
<dbReference type="PRINTS" id="PR00782">
    <property type="entry name" value="LSHMANOLYSIN"/>
</dbReference>
<evidence type="ECO:0000256" key="17">
    <source>
        <dbReference type="PIRSR" id="PIRSR601577-1"/>
    </source>
</evidence>
<evidence type="ECO:0000256" key="11">
    <source>
        <dbReference type="ARBA" id="ARBA00022889"/>
    </source>
</evidence>
<evidence type="ECO:0000256" key="8">
    <source>
        <dbReference type="ARBA" id="ARBA00022729"/>
    </source>
</evidence>
<organism evidence="20 21">
    <name type="scientific">Leishmania braziliensis MHOM/BR/75/M2904</name>
    <dbReference type="NCBI Taxonomy" id="420245"/>
    <lineage>
        <taxon>Eukaryota</taxon>
        <taxon>Discoba</taxon>
        <taxon>Euglenozoa</taxon>
        <taxon>Kinetoplastea</taxon>
        <taxon>Metakinetoplastina</taxon>
        <taxon>Trypanosomatida</taxon>
        <taxon>Trypanosomatidae</taxon>
        <taxon>Leishmaniinae</taxon>
        <taxon>Leishmania</taxon>
        <taxon>Leishmania braziliensis species complex</taxon>
    </lineage>
</organism>
<evidence type="ECO:0000256" key="14">
    <source>
        <dbReference type="ARBA" id="ARBA00023145"/>
    </source>
</evidence>
<keyword evidence="12 18" id="KW-0482">Metalloprotease</keyword>
<proteinExistence type="inferred from homology"/>
<keyword evidence="11" id="KW-0130">Cell adhesion</keyword>
<keyword evidence="9 19" id="KW-0378">Hydrolase</keyword>
<dbReference type="SUPFAM" id="SSF55486">
    <property type="entry name" value="Metalloproteases ('zincins'), catalytic domain"/>
    <property type="match status" value="1"/>
</dbReference>
<protein>
    <recommendedName>
        <fullName evidence="5 19">Leishmanolysin</fullName>
        <ecNumber evidence="5 19">3.4.24.36</ecNumber>
    </recommendedName>
</protein>
<keyword evidence="13" id="KW-0472">Membrane</keyword>
<dbReference type="GO" id="GO:0007155">
    <property type="term" value="P:cell adhesion"/>
    <property type="evidence" value="ECO:0007669"/>
    <property type="project" value="UniProtKB-KW"/>
</dbReference>
<gene>
    <name evidence="20" type="ORF">LBRM2904_10.0590</name>
</gene>
<evidence type="ECO:0000256" key="7">
    <source>
        <dbReference type="ARBA" id="ARBA00022723"/>
    </source>
</evidence>
<evidence type="ECO:0000256" key="16">
    <source>
        <dbReference type="ARBA" id="ARBA00023180"/>
    </source>
</evidence>
<evidence type="ECO:0000256" key="4">
    <source>
        <dbReference type="ARBA" id="ARBA00005860"/>
    </source>
</evidence>
<evidence type="ECO:0000313" key="21">
    <source>
        <dbReference type="Proteomes" id="UP000319462"/>
    </source>
</evidence>
<dbReference type="GO" id="GO:0006508">
    <property type="term" value="P:proteolysis"/>
    <property type="evidence" value="ECO:0007669"/>
    <property type="project" value="UniProtKB-KW"/>
</dbReference>
<dbReference type="GO" id="GO:0016020">
    <property type="term" value="C:membrane"/>
    <property type="evidence" value="ECO:0007669"/>
    <property type="project" value="UniProtKB-SubCell"/>
</dbReference>
<dbReference type="AlphaFoldDB" id="A0A3P3YZL9"/>
<feature type="active site" evidence="17">
    <location>
        <position position="263"/>
    </location>
</feature>
<evidence type="ECO:0000256" key="2">
    <source>
        <dbReference type="ARBA" id="ARBA00003364"/>
    </source>
</evidence>
<dbReference type="Gene3D" id="3.10.170.20">
    <property type="match status" value="1"/>
</dbReference>
<evidence type="ECO:0000256" key="12">
    <source>
        <dbReference type="ARBA" id="ARBA00023049"/>
    </source>
</evidence>
<reference evidence="20 21" key="1">
    <citation type="submission" date="2018-09" db="EMBL/GenBank/DDBJ databases">
        <authorList>
            <person name="Peiro R."/>
            <person name="Begona"/>
            <person name="Cbmso G."/>
            <person name="Lopez M."/>
            <person name="Gonzalez S."/>
        </authorList>
    </citation>
    <scope>NUCLEOTIDE SEQUENCE [LARGE SCALE GENOMIC DNA]</scope>
</reference>
<evidence type="ECO:0000256" key="18">
    <source>
        <dbReference type="PIRSR" id="PIRSR601577-2"/>
    </source>
</evidence>
<evidence type="ECO:0000256" key="13">
    <source>
        <dbReference type="ARBA" id="ARBA00023136"/>
    </source>
</evidence>
<sequence length="584" mass="63668">MSRDRSSTHRRRSVAARLMRLAAAGLVMAVGAAAVWAQAAGHHCIHDRLQARVLQSVAQQRRPPGSVSALGLPYVSADPISSAHTVDWAQADNTSPSVAHSADWGTLRIYVSYEDLTDPDYYCSYVGQLVDNHQGAIDMCEAKDILTEEKRDTLISDLLPLALQLHVERLKVRQVQSTWKVTGMEGDVCGTFKVPEEHVTVGVSNTDFVLYVASVPSEPGVLAWAVMCEAFSDGRPAVGVVNIPAATIGSAYDQTMVRTVTHEVAHALGFDLTVFEELELIQDVKDLRGKDYEVPVLSSPTVVAKAREQYGCTTLEYLELEDQGGSGSAGSHIKMRNVKDELMAPASGAGYYTALTMAVFEDLGFYQADFTKAEVMPWAKLASCNFITKKCMEKNITQWPEMFCNSTEPSYRCTSDRLKIGKCGIVKHDDRLPRYFRYFTKTSLGGRSEFLDYCPVIVGYSTAACNQDPSTASTTVKEFSVFSDAARCLDGAFTPKHSTGPPGPYNGLCANVKCDRVHHTYSVQVYGSSGYVACTPGQRLELVTTSTAFVEGSYIMCPLYVEVCQANIKGVIDFEGDAADTAAV</sequence>
<keyword evidence="15" id="KW-1015">Disulfide bond</keyword>
<evidence type="ECO:0000313" key="20">
    <source>
        <dbReference type="EMBL" id="SYZ63433.1"/>
    </source>
</evidence>
<dbReference type="EC" id="3.4.24.36" evidence="5 19"/>
<evidence type="ECO:0000256" key="15">
    <source>
        <dbReference type="ARBA" id="ARBA00023157"/>
    </source>
</evidence>
<dbReference type="PANTHER" id="PTHR10942:SF0">
    <property type="entry name" value="LEISHMANOLYSIN-LIKE PEPTIDASE"/>
    <property type="match status" value="1"/>
</dbReference>
<feature type="binding site" evidence="18">
    <location>
        <position position="266"/>
    </location>
    <ligand>
        <name>Zn(2+)</name>
        <dbReference type="ChEBI" id="CHEBI:29105"/>
        <note>catalytic</note>
    </ligand>
</feature>
<dbReference type="GO" id="GO:0046872">
    <property type="term" value="F:metal ion binding"/>
    <property type="evidence" value="ECO:0007669"/>
    <property type="project" value="UniProtKB-KW"/>
</dbReference>
<dbReference type="GO" id="GO:0004222">
    <property type="term" value="F:metalloendopeptidase activity"/>
    <property type="evidence" value="ECO:0007669"/>
    <property type="project" value="UniProtKB-UniRule"/>
</dbReference>
<comment type="catalytic activity">
    <reaction evidence="1 19">
        <text>Preference for hydrophobic residues at P1 and P1' and basic residues at P2' and P3'. A model nonapeptide is cleaved at -Ala-Tyr-|-Leu-Lys-Lys-.</text>
        <dbReference type="EC" id="3.4.24.36"/>
    </reaction>
</comment>
<comment type="subcellular location">
    <subcellularLocation>
        <location evidence="3">Membrane</location>
    </subcellularLocation>
</comment>
<dbReference type="GO" id="GO:0005737">
    <property type="term" value="C:cytoplasm"/>
    <property type="evidence" value="ECO:0007669"/>
    <property type="project" value="TreeGrafter"/>
</dbReference>
<dbReference type="Gene3D" id="3.90.132.10">
    <property type="entry name" value="Leishmanolysin , domain 2"/>
    <property type="match status" value="1"/>
</dbReference>
<dbReference type="PANTHER" id="PTHR10942">
    <property type="entry name" value="LEISHMANOLYSIN-LIKE PEPTIDASE"/>
    <property type="match status" value="1"/>
</dbReference>
<keyword evidence="6 19" id="KW-0645">Protease</keyword>
<keyword evidence="16" id="KW-0325">Glycoprotein</keyword>
<comment type="function">
    <text evidence="2">Has an integral role during the infection of macrophages in the mammalian host.</text>
</comment>
<feature type="binding site" evidence="18">
    <location>
        <position position="332"/>
    </location>
    <ligand>
        <name>Zn(2+)</name>
        <dbReference type="ChEBI" id="CHEBI:29105"/>
        <note>catalytic</note>
    </ligand>
</feature>
<dbReference type="InterPro" id="IPR001577">
    <property type="entry name" value="Peptidase_M8"/>
</dbReference>
<evidence type="ECO:0000256" key="19">
    <source>
        <dbReference type="RuleBase" id="RU366077"/>
    </source>
</evidence>
<keyword evidence="8" id="KW-0732">Signal</keyword>
<evidence type="ECO:0000256" key="9">
    <source>
        <dbReference type="ARBA" id="ARBA00022801"/>
    </source>
</evidence>
<evidence type="ECO:0000256" key="6">
    <source>
        <dbReference type="ARBA" id="ARBA00022670"/>
    </source>
</evidence>
<evidence type="ECO:0000256" key="3">
    <source>
        <dbReference type="ARBA" id="ARBA00004370"/>
    </source>
</evidence>
<dbReference type="EMBL" id="LS997609">
    <property type="protein sequence ID" value="SYZ63433.1"/>
    <property type="molecule type" value="Genomic_DNA"/>
</dbReference>
<comment type="cofactor">
    <cofactor evidence="18 19">
        <name>Zn(2+)</name>
        <dbReference type="ChEBI" id="CHEBI:29105"/>
    </cofactor>
    <text evidence="18 19">Binds 1 zinc ion per subunit.</text>
</comment>
<dbReference type="Proteomes" id="UP000319462">
    <property type="component" value="Chromosome 10"/>
</dbReference>
<evidence type="ECO:0000256" key="10">
    <source>
        <dbReference type="ARBA" id="ARBA00022833"/>
    </source>
</evidence>
<comment type="similarity">
    <text evidence="4 19">Belongs to the peptidase M8 family.</text>
</comment>
<name>A0A3P3YZL9_LEIBR</name>
<dbReference type="FunFam" id="3.90.132.10:FF:000001">
    <property type="entry name" value="leishmanolysin-like peptidase isoform X2"/>
    <property type="match status" value="1"/>
</dbReference>
<feature type="binding site" evidence="18">
    <location>
        <position position="262"/>
    </location>
    <ligand>
        <name>Zn(2+)</name>
        <dbReference type="ChEBI" id="CHEBI:29105"/>
        <note>catalytic</note>
    </ligand>
</feature>
<evidence type="ECO:0000256" key="1">
    <source>
        <dbReference type="ARBA" id="ARBA00001249"/>
    </source>
</evidence>
<dbReference type="Gene3D" id="2.10.55.10">
    <property type="entry name" value="Leishmanolysin domain 3"/>
    <property type="match status" value="1"/>
</dbReference>
<keyword evidence="10 18" id="KW-0862">Zinc</keyword>
<dbReference type="FunFam" id="3.10.170.20:FF:000005">
    <property type="entry name" value="MSP-A1 surface protease homolog"/>
    <property type="match status" value="1"/>
</dbReference>